<feature type="region of interest" description="Disordered" evidence="1">
    <location>
        <begin position="664"/>
        <end position="711"/>
    </location>
</feature>
<dbReference type="EMBL" id="VDMA02000048">
    <property type="protein sequence ID" value="KAB8172868.1"/>
    <property type="molecule type" value="Genomic_DNA"/>
</dbReference>
<keyword evidence="3" id="KW-1185">Reference proteome</keyword>
<comment type="caution">
    <text evidence="2">The sequence shown here is derived from an EMBL/GenBank/DDBJ whole genome shotgun (WGS) entry which is preliminary data.</text>
</comment>
<feature type="compositionally biased region" description="Basic and acidic residues" evidence="1">
    <location>
        <begin position="688"/>
        <end position="702"/>
    </location>
</feature>
<feature type="non-terminal residue" evidence="2">
    <location>
        <position position="711"/>
    </location>
</feature>
<accession>A0A5N6AYL3</accession>
<sequence length="711" mass="77761">MAKPPDDHGDGVRIFLDYLVQARSAAWNPSAQWLSRHSGIPKTTVESLIHGTRKRLPSWNEQVERLLEAYRKKVTEDKRGGPDAVLGDMAAWKQAYDDAQNGRPPTCPLPMAAAPAPPPATAEPGRPIGQLRPLDLEVHPAIRVDTDDQELEELPAYIPRAHDETLAQVVREVRAGASRLVVLVGDSSTGKTRALWEAVRTLPEPWRLWHPIDPGRPAALLAELKSIRPYTVVWLNETQHYLLTADPAVGERVAGGLRELLRAQERGPVLVLGTLWPAYWKTLTAVPHAGQPDSYAQARELIKSASVRLPESFTGTDLDTAGRQAANTGDPRLAEALSQAPQGRLTQYLAGGPALLELYDNAEPAARAILDAATDARRLGHGPALPRLLLAEAAPGYLSDEQWNLLDDDWLERAFTYLTDHRPCRGARPPLARIKPRPSTGHAPAAQRGGEPTYRLADYLEQHGTRTRRSLCPPAAFWNAATRHAATMSDHRALAEAARDRGRYRHASALYQAVADAGDTSVLREMARIREQAGDHEGAERLARAAADAGYILALWDLARTREQGGDHESAERIARAALDARHIAAQLPEMARTREQAGDHEGAERLARAAADAGYILPLFDLARTWQRAGDHEGAKRLYQAADDAEYTTNPLDEMVWKRERAGDREGAERLARAAADAGDTTALDGLARKRGDHEGAERLARAAADAGDT</sequence>
<dbReference type="AlphaFoldDB" id="A0A5N6AYL3"/>
<proteinExistence type="predicted"/>
<dbReference type="SUPFAM" id="SSF81901">
    <property type="entry name" value="HCP-like"/>
    <property type="match status" value="1"/>
</dbReference>
<name>A0A5N6AYL3_9ACTN</name>
<dbReference type="InterPro" id="IPR011990">
    <property type="entry name" value="TPR-like_helical_dom_sf"/>
</dbReference>
<dbReference type="Gene3D" id="1.25.40.10">
    <property type="entry name" value="Tetratricopeptide repeat domain"/>
    <property type="match status" value="1"/>
</dbReference>
<reference evidence="2 3" key="1">
    <citation type="submission" date="2019-10" db="EMBL/GenBank/DDBJ databases">
        <title>Nonomuraea sp. nov., isolated from Phyllanthus amarus.</title>
        <authorList>
            <person name="Klykleung N."/>
            <person name="Tanasupawat S."/>
        </authorList>
    </citation>
    <scope>NUCLEOTIDE SEQUENCE [LARGE SCALE GENOMIC DNA]</scope>
    <source>
        <strain evidence="2 3">CR1-09</strain>
    </source>
</reference>
<protein>
    <submittedName>
        <fullName evidence="2">Uncharacterized protein</fullName>
    </submittedName>
</protein>
<dbReference type="Proteomes" id="UP000313066">
    <property type="component" value="Unassembled WGS sequence"/>
</dbReference>
<evidence type="ECO:0000313" key="2">
    <source>
        <dbReference type="EMBL" id="KAB8172868.1"/>
    </source>
</evidence>
<organism evidence="2 3">
    <name type="scientific">Microbispora catharanthi</name>
    <dbReference type="NCBI Taxonomy" id="1712871"/>
    <lineage>
        <taxon>Bacteria</taxon>
        <taxon>Bacillati</taxon>
        <taxon>Actinomycetota</taxon>
        <taxon>Actinomycetes</taxon>
        <taxon>Streptosporangiales</taxon>
        <taxon>Streptosporangiaceae</taxon>
        <taxon>Microbispora</taxon>
    </lineage>
</organism>
<feature type="compositionally biased region" description="Low complexity" evidence="1">
    <location>
        <begin position="674"/>
        <end position="687"/>
    </location>
</feature>
<gene>
    <name evidence="2" type="ORF">FH610_041990</name>
</gene>
<evidence type="ECO:0000256" key="1">
    <source>
        <dbReference type="SAM" id="MobiDB-lite"/>
    </source>
</evidence>
<feature type="compositionally biased region" description="Basic and acidic residues" evidence="1">
    <location>
        <begin position="664"/>
        <end position="673"/>
    </location>
</feature>
<feature type="region of interest" description="Disordered" evidence="1">
    <location>
        <begin position="428"/>
        <end position="452"/>
    </location>
</feature>
<evidence type="ECO:0000313" key="3">
    <source>
        <dbReference type="Proteomes" id="UP000313066"/>
    </source>
</evidence>